<feature type="region of interest" description="Disordered" evidence="1">
    <location>
        <begin position="1"/>
        <end position="24"/>
    </location>
</feature>
<dbReference type="Pfam" id="PF00462">
    <property type="entry name" value="Glutaredoxin"/>
    <property type="match status" value="1"/>
</dbReference>
<dbReference type="PANTHER" id="PTHR45669">
    <property type="entry name" value="GLUTAREDOXIN DOMAIN-CONTAINING CYSTEINE-RICH PROTEIN CG12206-RELATED"/>
    <property type="match status" value="1"/>
</dbReference>
<dbReference type="PANTHER" id="PTHR45669:SF26">
    <property type="entry name" value="GLUTAREDOXIN DOMAIN-CONTAINING PROTEIN"/>
    <property type="match status" value="1"/>
</dbReference>
<dbReference type="InterPro" id="IPR036249">
    <property type="entry name" value="Thioredoxin-like_sf"/>
</dbReference>
<dbReference type="SUPFAM" id="SSF52833">
    <property type="entry name" value="Thioredoxin-like"/>
    <property type="match status" value="1"/>
</dbReference>
<dbReference type="InterPro" id="IPR002109">
    <property type="entry name" value="Glutaredoxin"/>
</dbReference>
<gene>
    <name evidence="3" type="ORF">LUZ63_012112</name>
</gene>
<dbReference type="Pfam" id="PF23733">
    <property type="entry name" value="GRXCR1-2_C"/>
    <property type="match status" value="1"/>
</dbReference>
<comment type="caution">
    <text evidence="3">The sequence shown here is derived from an EMBL/GenBank/DDBJ whole genome shotgun (WGS) entry which is preliminary data.</text>
</comment>
<reference evidence="3" key="1">
    <citation type="journal article" date="2022" name="Cell">
        <title>Repeat-based holocentromeres influence genome architecture and karyotype evolution.</title>
        <authorList>
            <person name="Hofstatter P.G."/>
            <person name="Thangavel G."/>
            <person name="Lux T."/>
            <person name="Neumann P."/>
            <person name="Vondrak T."/>
            <person name="Novak P."/>
            <person name="Zhang M."/>
            <person name="Costa L."/>
            <person name="Castellani M."/>
            <person name="Scott A."/>
            <person name="Toegelov H."/>
            <person name="Fuchs J."/>
            <person name="Mata-Sucre Y."/>
            <person name="Dias Y."/>
            <person name="Vanzela A.L.L."/>
            <person name="Huettel B."/>
            <person name="Almeida C.C.S."/>
            <person name="Simkova H."/>
            <person name="Souza G."/>
            <person name="Pedrosa-Harand A."/>
            <person name="Macas J."/>
            <person name="Mayer K.F.X."/>
            <person name="Houben A."/>
            <person name="Marques A."/>
        </authorList>
    </citation>
    <scope>NUCLEOTIDE SEQUENCE</scope>
    <source>
        <strain evidence="3">RhyBre1mFocal</strain>
    </source>
</reference>
<dbReference type="OrthoDB" id="423313at2759"/>
<evidence type="ECO:0000256" key="1">
    <source>
        <dbReference type="SAM" id="MobiDB-lite"/>
    </source>
</evidence>
<dbReference type="Gene3D" id="3.40.30.10">
    <property type="entry name" value="Glutaredoxin"/>
    <property type="match status" value="1"/>
</dbReference>
<protein>
    <recommendedName>
        <fullName evidence="2">Glutaredoxin domain-containing protein</fullName>
    </recommendedName>
</protein>
<dbReference type="Proteomes" id="UP001151287">
    <property type="component" value="Unassembled WGS sequence"/>
</dbReference>
<dbReference type="PROSITE" id="PS51354">
    <property type="entry name" value="GLUTAREDOXIN_2"/>
    <property type="match status" value="1"/>
</dbReference>
<keyword evidence="4" id="KW-1185">Reference proteome</keyword>
<evidence type="ECO:0000313" key="3">
    <source>
        <dbReference type="EMBL" id="KAJ1695414.1"/>
    </source>
</evidence>
<sequence length="247" mass="27135">MWLPWGNHRRSNAGAGGGSRLSRHLSSSSFKDLDSLLLPSPISTSVSRSLPNSNSNPNPSTTTSSHPESPVIHRTFSLRSSRRDSFDLSHHEADQLLSKQVIVYSTSFRAIRKTSDDCHAVLSILRGLRIFFDERDVSMDSRYLAELKMLVGRNKVSLPQVFIDGRRIGGAEEVRKLHESGELRRILEGAPMAGGGTCRACGGVRFVVCGTCEGSHRLYSEKIGKFRTCGMCNENGLVRCGLCVKAV</sequence>
<accession>A0A9Q0HR62</accession>
<feature type="domain" description="Glutaredoxin" evidence="2">
    <location>
        <begin position="103"/>
        <end position="168"/>
    </location>
</feature>
<dbReference type="AlphaFoldDB" id="A0A9Q0HR62"/>
<organism evidence="3 4">
    <name type="scientific">Rhynchospora breviuscula</name>
    <dbReference type="NCBI Taxonomy" id="2022672"/>
    <lineage>
        <taxon>Eukaryota</taxon>
        <taxon>Viridiplantae</taxon>
        <taxon>Streptophyta</taxon>
        <taxon>Embryophyta</taxon>
        <taxon>Tracheophyta</taxon>
        <taxon>Spermatophyta</taxon>
        <taxon>Magnoliopsida</taxon>
        <taxon>Liliopsida</taxon>
        <taxon>Poales</taxon>
        <taxon>Cyperaceae</taxon>
        <taxon>Cyperoideae</taxon>
        <taxon>Rhynchosporeae</taxon>
        <taxon>Rhynchospora</taxon>
    </lineage>
</organism>
<proteinExistence type="predicted"/>
<evidence type="ECO:0000259" key="2">
    <source>
        <dbReference type="Pfam" id="PF00462"/>
    </source>
</evidence>
<feature type="region of interest" description="Disordered" evidence="1">
    <location>
        <begin position="44"/>
        <end position="71"/>
    </location>
</feature>
<dbReference type="CDD" id="cd03031">
    <property type="entry name" value="GRX_GRX_like"/>
    <property type="match status" value="1"/>
</dbReference>
<evidence type="ECO:0000313" key="4">
    <source>
        <dbReference type="Proteomes" id="UP001151287"/>
    </source>
</evidence>
<feature type="compositionally biased region" description="Low complexity" evidence="1">
    <location>
        <begin position="44"/>
        <end position="70"/>
    </location>
</feature>
<dbReference type="EMBL" id="JAMQYH010000003">
    <property type="protein sequence ID" value="KAJ1695414.1"/>
    <property type="molecule type" value="Genomic_DNA"/>
</dbReference>
<name>A0A9Q0HR62_9POAL</name>